<feature type="region of interest" description="Disordered" evidence="1">
    <location>
        <begin position="230"/>
        <end position="306"/>
    </location>
</feature>
<gene>
    <name evidence="2" type="ORF">SNAT2548_LOCUS16925</name>
</gene>
<name>A0A812P067_9DINO</name>
<organism evidence="2 3">
    <name type="scientific">Symbiodinium natans</name>
    <dbReference type="NCBI Taxonomy" id="878477"/>
    <lineage>
        <taxon>Eukaryota</taxon>
        <taxon>Sar</taxon>
        <taxon>Alveolata</taxon>
        <taxon>Dinophyceae</taxon>
        <taxon>Suessiales</taxon>
        <taxon>Symbiodiniaceae</taxon>
        <taxon>Symbiodinium</taxon>
    </lineage>
</organism>
<reference evidence="2" key="1">
    <citation type="submission" date="2021-02" db="EMBL/GenBank/DDBJ databases">
        <authorList>
            <person name="Dougan E. K."/>
            <person name="Rhodes N."/>
            <person name="Thang M."/>
            <person name="Chan C."/>
        </authorList>
    </citation>
    <scope>NUCLEOTIDE SEQUENCE</scope>
</reference>
<dbReference type="OrthoDB" id="436303at2759"/>
<sequence length="337" mass="36604">MNPWGLRCANTHCECQVTCRDFGGFCCKRGHANFFRYEIHCQHCSHGTAHEFKCVQKPAAPSLRRAVPTPPKDPAAESRSANAVHLNRVGEWSSKWSDSRCAACKEAAKEPPCRTPRPKTRPRTSKKPPTSDAPPENQEPPALEPATASGSKRAAASTGSSTQSRQPPAGAREETVTAIRRAPGASVSLKDIRAWEKVARLARVAGSAVGKMRERPTPYPADLPIVADHEQPSTRYPFPPKPAGTVDSVPAQTSDVPIAVDFDSEPEPPQPAEPRGTPVVPKHTAPKAAHHFPQPPPGEHQHREYFDKTLSVESCREAQAMMRDVISHHGLGFGAMC</sequence>
<accession>A0A812P067</accession>
<proteinExistence type="predicted"/>
<feature type="region of interest" description="Disordered" evidence="1">
    <location>
        <begin position="110"/>
        <end position="187"/>
    </location>
</feature>
<evidence type="ECO:0000313" key="2">
    <source>
        <dbReference type="EMBL" id="CAE7323019.1"/>
    </source>
</evidence>
<evidence type="ECO:0000313" key="3">
    <source>
        <dbReference type="Proteomes" id="UP000604046"/>
    </source>
</evidence>
<feature type="compositionally biased region" description="Polar residues" evidence="1">
    <location>
        <begin position="157"/>
        <end position="166"/>
    </location>
</feature>
<evidence type="ECO:0000256" key="1">
    <source>
        <dbReference type="SAM" id="MobiDB-lite"/>
    </source>
</evidence>
<dbReference type="Proteomes" id="UP000604046">
    <property type="component" value="Unassembled WGS sequence"/>
</dbReference>
<comment type="caution">
    <text evidence="2">The sequence shown here is derived from an EMBL/GenBank/DDBJ whole genome shotgun (WGS) entry which is preliminary data.</text>
</comment>
<dbReference type="AlphaFoldDB" id="A0A812P067"/>
<protein>
    <submittedName>
        <fullName evidence="2">Uncharacterized protein</fullName>
    </submittedName>
</protein>
<feature type="compositionally biased region" description="Basic residues" evidence="1">
    <location>
        <begin position="116"/>
        <end position="126"/>
    </location>
</feature>
<keyword evidence="3" id="KW-1185">Reference proteome</keyword>
<dbReference type="EMBL" id="CAJNDS010002095">
    <property type="protein sequence ID" value="CAE7323019.1"/>
    <property type="molecule type" value="Genomic_DNA"/>
</dbReference>
<feature type="region of interest" description="Disordered" evidence="1">
    <location>
        <begin position="63"/>
        <end position="82"/>
    </location>
</feature>